<evidence type="ECO:0000313" key="1">
    <source>
        <dbReference type="EMBL" id="KAJ1210533.1"/>
    </source>
</evidence>
<keyword evidence="2" id="KW-1185">Reference proteome</keyword>
<reference evidence="1" key="1">
    <citation type="journal article" date="2022" name="bioRxiv">
        <title>Sequencing and chromosome-scale assembly of the giantPleurodeles waltlgenome.</title>
        <authorList>
            <person name="Brown T."/>
            <person name="Elewa A."/>
            <person name="Iarovenko S."/>
            <person name="Subramanian E."/>
            <person name="Araus A.J."/>
            <person name="Petzold A."/>
            <person name="Susuki M."/>
            <person name="Suzuki K.-i.T."/>
            <person name="Hayashi T."/>
            <person name="Toyoda A."/>
            <person name="Oliveira C."/>
            <person name="Osipova E."/>
            <person name="Leigh N.D."/>
            <person name="Simon A."/>
            <person name="Yun M.H."/>
        </authorList>
    </citation>
    <scope>NUCLEOTIDE SEQUENCE</scope>
    <source>
        <strain evidence="1">20211129_DDA</strain>
        <tissue evidence="1">Liver</tissue>
    </source>
</reference>
<comment type="caution">
    <text evidence="1">The sequence shown here is derived from an EMBL/GenBank/DDBJ whole genome shotgun (WGS) entry which is preliminary data.</text>
</comment>
<sequence>MPYKHIVPVVASCLEAIAESVTILPFSAAALEGISPGLQNIFLELTPNALSSLHAKNPDHILHRFPVTPPGRGHSPVCVKVLRHPVPDCPLKRGIQQGLGSQPPRRDHRPCIAFIQFY</sequence>
<dbReference type="EMBL" id="JANPWB010000002">
    <property type="protein sequence ID" value="KAJ1210533.1"/>
    <property type="molecule type" value="Genomic_DNA"/>
</dbReference>
<evidence type="ECO:0000313" key="2">
    <source>
        <dbReference type="Proteomes" id="UP001066276"/>
    </source>
</evidence>
<accession>A0AAV7WD88</accession>
<dbReference type="AlphaFoldDB" id="A0AAV7WD88"/>
<gene>
    <name evidence="1" type="ORF">NDU88_005896</name>
</gene>
<dbReference type="Proteomes" id="UP001066276">
    <property type="component" value="Chromosome 1_2"/>
</dbReference>
<protein>
    <submittedName>
        <fullName evidence="1">Uncharacterized protein</fullName>
    </submittedName>
</protein>
<organism evidence="1 2">
    <name type="scientific">Pleurodeles waltl</name>
    <name type="common">Iberian ribbed newt</name>
    <dbReference type="NCBI Taxonomy" id="8319"/>
    <lineage>
        <taxon>Eukaryota</taxon>
        <taxon>Metazoa</taxon>
        <taxon>Chordata</taxon>
        <taxon>Craniata</taxon>
        <taxon>Vertebrata</taxon>
        <taxon>Euteleostomi</taxon>
        <taxon>Amphibia</taxon>
        <taxon>Batrachia</taxon>
        <taxon>Caudata</taxon>
        <taxon>Salamandroidea</taxon>
        <taxon>Salamandridae</taxon>
        <taxon>Pleurodelinae</taxon>
        <taxon>Pleurodeles</taxon>
    </lineage>
</organism>
<name>A0AAV7WD88_PLEWA</name>
<proteinExistence type="predicted"/>